<dbReference type="InterPro" id="IPR006150">
    <property type="entry name" value="Cys_repeat_1"/>
</dbReference>
<accession>A0A915CCE0</accession>
<organism evidence="3 4">
    <name type="scientific">Parascaris univalens</name>
    <name type="common">Nematode worm</name>
    <dbReference type="NCBI Taxonomy" id="6257"/>
    <lineage>
        <taxon>Eukaryota</taxon>
        <taxon>Metazoa</taxon>
        <taxon>Ecdysozoa</taxon>
        <taxon>Nematoda</taxon>
        <taxon>Chromadorea</taxon>
        <taxon>Rhabditida</taxon>
        <taxon>Spirurina</taxon>
        <taxon>Ascaridomorpha</taxon>
        <taxon>Ascaridoidea</taxon>
        <taxon>Ascarididae</taxon>
        <taxon>Parascaris</taxon>
    </lineage>
</organism>
<feature type="region of interest" description="Disordered" evidence="1">
    <location>
        <begin position="282"/>
        <end position="394"/>
    </location>
</feature>
<evidence type="ECO:0000256" key="2">
    <source>
        <dbReference type="SAM" id="SignalP"/>
    </source>
</evidence>
<feature type="compositionally biased region" description="Polar residues" evidence="1">
    <location>
        <begin position="370"/>
        <end position="379"/>
    </location>
</feature>
<reference evidence="4" key="1">
    <citation type="submission" date="2022-11" db="UniProtKB">
        <authorList>
            <consortium name="WormBaseParasite"/>
        </authorList>
    </citation>
    <scope>IDENTIFICATION</scope>
</reference>
<dbReference type="Pfam" id="PF14625">
    <property type="entry name" value="Lustrin_cystein"/>
    <property type="match status" value="1"/>
</dbReference>
<dbReference type="Proteomes" id="UP000887569">
    <property type="component" value="Unplaced"/>
</dbReference>
<feature type="signal peptide" evidence="2">
    <location>
        <begin position="1"/>
        <end position="41"/>
    </location>
</feature>
<dbReference type="InterPro" id="IPR028150">
    <property type="entry name" value="Lustrin_cystein"/>
</dbReference>
<proteinExistence type="predicted"/>
<evidence type="ECO:0000313" key="4">
    <source>
        <dbReference type="WBParaSite" id="PgR119X_g015_t02"/>
    </source>
</evidence>
<dbReference type="AlphaFoldDB" id="A0A915CCE0"/>
<feature type="region of interest" description="Disordered" evidence="1">
    <location>
        <begin position="221"/>
        <end position="259"/>
    </location>
</feature>
<keyword evidence="3" id="KW-1185">Reference proteome</keyword>
<feature type="compositionally biased region" description="Low complexity" evidence="1">
    <location>
        <begin position="349"/>
        <end position="362"/>
    </location>
</feature>
<sequence>RSGPLFLTHLMWETHIHTSHSLPMYLLSALLLISLLCLTATEESFPYCPNAQKPKVNPDGSVLQCLPGQKQMCGKGYACFFSGFNYQCCPSEEDEDSFSSLECPAPALTILDGDGGPIKCNPVTRPCPQKTMVCMKSGIEMICCEDMHHQEDAAVKAAVKESRLPIARDMDCPDGAFTIVDDRGYPILCDDNSCAQDGRFCHEKRGVSVCCERVDKVLVKDGNSDRGHSDESAQPPQNPLKYTPSANSISSSSVISGVNTPTSQLSKLIKLQKLYLDGTAKLKQSKQTGQRSSSAVDDGSLRTTSPHNVGEGIQSLAPLEGVADNTTPNKPNEYDIFEPLWSTPSSTRSTVAEESPSSTTETSDVDNAQDAATDSSPTHTFIDEHEKSRGVPLGTGIELIPTETVLYTPHSSGGYAVSRAFSVKTTFSRDDAREYARKYLMRQIRNGWPYSDRYYVRPGMSANGIPLPSAHVVFQNE</sequence>
<dbReference type="WBParaSite" id="PgR119X_g015_t02">
    <property type="protein sequence ID" value="PgR119X_g015_t02"/>
    <property type="gene ID" value="PgR119X_g015"/>
</dbReference>
<keyword evidence="2" id="KW-0732">Signal</keyword>
<dbReference type="SMART" id="SM00289">
    <property type="entry name" value="WR1"/>
    <property type="match status" value="3"/>
</dbReference>
<protein>
    <submittedName>
        <fullName evidence="4">Uncharacterized protein</fullName>
    </submittedName>
</protein>
<name>A0A915CCE0_PARUN</name>
<feature type="chain" id="PRO_5037366476" evidence="2">
    <location>
        <begin position="42"/>
        <end position="477"/>
    </location>
</feature>
<evidence type="ECO:0000313" key="3">
    <source>
        <dbReference type="Proteomes" id="UP000887569"/>
    </source>
</evidence>
<feature type="compositionally biased region" description="Polar residues" evidence="1">
    <location>
        <begin position="285"/>
        <end position="307"/>
    </location>
</feature>
<feature type="compositionally biased region" description="Basic and acidic residues" evidence="1">
    <location>
        <begin position="221"/>
        <end position="231"/>
    </location>
</feature>
<feature type="compositionally biased region" description="Low complexity" evidence="1">
    <location>
        <begin position="245"/>
        <end position="259"/>
    </location>
</feature>
<evidence type="ECO:0000256" key="1">
    <source>
        <dbReference type="SAM" id="MobiDB-lite"/>
    </source>
</evidence>